<reference evidence="2" key="1">
    <citation type="submission" date="2022-07" db="EMBL/GenBank/DDBJ databases">
        <title>Genome Sequence of Leucocoprinus birnbaumii.</title>
        <authorList>
            <person name="Buettner E."/>
        </authorList>
    </citation>
    <scope>NUCLEOTIDE SEQUENCE</scope>
    <source>
        <strain evidence="2">VT141</strain>
    </source>
</reference>
<evidence type="ECO:0000313" key="2">
    <source>
        <dbReference type="EMBL" id="KAJ3574727.1"/>
    </source>
</evidence>
<evidence type="ECO:0000313" key="3">
    <source>
        <dbReference type="Proteomes" id="UP001213000"/>
    </source>
</evidence>
<accession>A0AAD5W5F9</accession>
<dbReference type="AlphaFoldDB" id="A0AAD5W5F9"/>
<dbReference type="Pfam" id="PF12937">
    <property type="entry name" value="F-box-like"/>
    <property type="match status" value="1"/>
</dbReference>
<dbReference type="SUPFAM" id="SSF52047">
    <property type="entry name" value="RNI-like"/>
    <property type="match status" value="1"/>
</dbReference>
<dbReference type="InterPro" id="IPR032675">
    <property type="entry name" value="LRR_dom_sf"/>
</dbReference>
<proteinExistence type="predicted"/>
<evidence type="ECO:0000259" key="1">
    <source>
        <dbReference type="Pfam" id="PF12937"/>
    </source>
</evidence>
<dbReference type="Gene3D" id="1.20.1280.50">
    <property type="match status" value="1"/>
</dbReference>
<gene>
    <name evidence="2" type="ORF">NP233_g1582</name>
</gene>
<dbReference type="SUPFAM" id="SSF81383">
    <property type="entry name" value="F-box domain"/>
    <property type="match status" value="1"/>
</dbReference>
<name>A0AAD5W5F9_9AGAR</name>
<comment type="caution">
    <text evidence="2">The sequence shown here is derived from an EMBL/GenBank/DDBJ whole genome shotgun (WGS) entry which is preliminary data.</text>
</comment>
<protein>
    <recommendedName>
        <fullName evidence="1">F-box domain-containing protein</fullName>
    </recommendedName>
</protein>
<dbReference type="EMBL" id="JANIEX010000059">
    <property type="protein sequence ID" value="KAJ3574727.1"/>
    <property type="molecule type" value="Genomic_DNA"/>
</dbReference>
<sequence length="465" mass="53083">MSLLSRLPGAPRDSDKAPIDRLPADVLIEVFQFASSSFLGLYGSRNAICAVCRTWREIAIGFSGLWTEINIDVAVCFPPVPLLEMWLERSGDASLDIDLTCLFHLFTVRLEKHHHWQRTLSVLPREKVKLYAASVIPVLTQHIRRWRHFSYMVISAPGDGAHNASLLMQLPFRDAGRLEVLKLVTKTTPTAELDLLGVAAEAPNIRRLHWSTSSRSRLPANEALFPWHQLHHVSLHGNSKHVSPVVAWCTSAVSLNLLADICFPLQKQPQMSCVLPALRGLNLQCYLDGLRLLREIECPNLEILRISIMTQEDFHGMLDNEEDDDDEIYWDHILSFLFDSNHRLRILQIEEKEEMIQLDFLEKIFSGPSRLTKELYALELVLDYSDGSAHDTIRTLQQAWDSEEDKLPGALLDRYELTAFGDEFLHVGWVREECEPFLKRSVFARDVGASMEPFERLSNLERADP</sequence>
<dbReference type="Proteomes" id="UP001213000">
    <property type="component" value="Unassembled WGS sequence"/>
</dbReference>
<keyword evidence="3" id="KW-1185">Reference proteome</keyword>
<dbReference type="InterPro" id="IPR001810">
    <property type="entry name" value="F-box_dom"/>
</dbReference>
<dbReference type="Gene3D" id="3.80.10.10">
    <property type="entry name" value="Ribonuclease Inhibitor"/>
    <property type="match status" value="1"/>
</dbReference>
<dbReference type="InterPro" id="IPR036047">
    <property type="entry name" value="F-box-like_dom_sf"/>
</dbReference>
<organism evidence="2 3">
    <name type="scientific">Leucocoprinus birnbaumii</name>
    <dbReference type="NCBI Taxonomy" id="56174"/>
    <lineage>
        <taxon>Eukaryota</taxon>
        <taxon>Fungi</taxon>
        <taxon>Dikarya</taxon>
        <taxon>Basidiomycota</taxon>
        <taxon>Agaricomycotina</taxon>
        <taxon>Agaricomycetes</taxon>
        <taxon>Agaricomycetidae</taxon>
        <taxon>Agaricales</taxon>
        <taxon>Agaricineae</taxon>
        <taxon>Agaricaceae</taxon>
        <taxon>Leucocoprinus</taxon>
    </lineage>
</organism>
<feature type="domain" description="F-box" evidence="1">
    <location>
        <begin position="19"/>
        <end position="71"/>
    </location>
</feature>